<dbReference type="SUPFAM" id="SSF48403">
    <property type="entry name" value="Ankyrin repeat"/>
    <property type="match status" value="1"/>
</dbReference>
<accession>A0AAV4BPS6</accession>
<dbReference type="SMART" id="SM00248">
    <property type="entry name" value="ANK"/>
    <property type="match status" value="3"/>
</dbReference>
<comment type="caution">
    <text evidence="4">The sequence shown here is derived from an EMBL/GenBank/DDBJ whole genome shotgun (WGS) entry which is preliminary data.</text>
</comment>
<dbReference type="InterPro" id="IPR036770">
    <property type="entry name" value="Ankyrin_rpt-contain_sf"/>
</dbReference>
<keyword evidence="5" id="KW-1185">Reference proteome</keyword>
<name>A0AAV4BPS6_9GAST</name>
<dbReference type="InterPro" id="IPR002110">
    <property type="entry name" value="Ankyrin_rpt"/>
</dbReference>
<evidence type="ECO:0000256" key="2">
    <source>
        <dbReference type="ARBA" id="ARBA00023043"/>
    </source>
</evidence>
<evidence type="ECO:0000313" key="5">
    <source>
        <dbReference type="Proteomes" id="UP000735302"/>
    </source>
</evidence>
<dbReference type="InterPro" id="IPR050776">
    <property type="entry name" value="Ank_Repeat/CDKN_Inhibitor"/>
</dbReference>
<sequence length="186" mass="20549">MPRRKNSRHYVVDQLQEEDPESYFKYVSKTPHGVADDQSEFLKAIRNLSVQKVRGFLNKGLDPNFYNNYSCGMEDRVINVEPDLIPLHLAVSGRRTDTTGSACEKIVGVLLFFGADPNCKDRYGDSALHVACVSGNLATVRLLLDAGADVASVNNKQAQSDILSMSDTLQMSGKKSKGDARRILIL</sequence>
<reference evidence="4 5" key="1">
    <citation type="journal article" date="2021" name="Elife">
        <title>Chloroplast acquisition without the gene transfer in kleptoplastic sea slugs, Plakobranchus ocellatus.</title>
        <authorList>
            <person name="Maeda T."/>
            <person name="Takahashi S."/>
            <person name="Yoshida T."/>
            <person name="Shimamura S."/>
            <person name="Takaki Y."/>
            <person name="Nagai Y."/>
            <person name="Toyoda A."/>
            <person name="Suzuki Y."/>
            <person name="Arimoto A."/>
            <person name="Ishii H."/>
            <person name="Satoh N."/>
            <person name="Nishiyama T."/>
            <person name="Hasebe M."/>
            <person name="Maruyama T."/>
            <person name="Minagawa J."/>
            <person name="Obokata J."/>
            <person name="Shigenobu S."/>
        </authorList>
    </citation>
    <scope>NUCLEOTIDE SEQUENCE [LARGE SCALE GENOMIC DNA]</scope>
</reference>
<dbReference type="PANTHER" id="PTHR24201">
    <property type="entry name" value="ANK_REP_REGION DOMAIN-CONTAINING PROTEIN"/>
    <property type="match status" value="1"/>
</dbReference>
<dbReference type="Proteomes" id="UP000735302">
    <property type="component" value="Unassembled WGS sequence"/>
</dbReference>
<keyword evidence="2 3" id="KW-0040">ANK repeat</keyword>
<dbReference type="AlphaFoldDB" id="A0AAV4BPS6"/>
<dbReference type="PANTHER" id="PTHR24201:SF2">
    <property type="entry name" value="ANKYRIN REPEAT DOMAIN-CONTAINING PROTEIN 42"/>
    <property type="match status" value="1"/>
</dbReference>
<protein>
    <submittedName>
        <fullName evidence="4">Ankyrin repeat domain-containing protein 54-like</fullName>
    </submittedName>
</protein>
<dbReference type="GO" id="GO:0005634">
    <property type="term" value="C:nucleus"/>
    <property type="evidence" value="ECO:0007669"/>
    <property type="project" value="TreeGrafter"/>
</dbReference>
<evidence type="ECO:0000256" key="3">
    <source>
        <dbReference type="PROSITE-ProRule" id="PRU00023"/>
    </source>
</evidence>
<organism evidence="4 5">
    <name type="scientific">Plakobranchus ocellatus</name>
    <dbReference type="NCBI Taxonomy" id="259542"/>
    <lineage>
        <taxon>Eukaryota</taxon>
        <taxon>Metazoa</taxon>
        <taxon>Spiralia</taxon>
        <taxon>Lophotrochozoa</taxon>
        <taxon>Mollusca</taxon>
        <taxon>Gastropoda</taxon>
        <taxon>Heterobranchia</taxon>
        <taxon>Euthyneura</taxon>
        <taxon>Panpulmonata</taxon>
        <taxon>Sacoglossa</taxon>
        <taxon>Placobranchoidea</taxon>
        <taxon>Plakobranchidae</taxon>
        <taxon>Plakobranchus</taxon>
    </lineage>
</organism>
<evidence type="ECO:0000256" key="1">
    <source>
        <dbReference type="ARBA" id="ARBA00022737"/>
    </source>
</evidence>
<dbReference type="Pfam" id="PF12796">
    <property type="entry name" value="Ank_2"/>
    <property type="match status" value="1"/>
</dbReference>
<gene>
    <name evidence="4" type="ORF">PoB_004808300</name>
</gene>
<dbReference type="Gene3D" id="1.25.40.20">
    <property type="entry name" value="Ankyrin repeat-containing domain"/>
    <property type="match status" value="1"/>
</dbReference>
<feature type="repeat" description="ANK" evidence="3">
    <location>
        <begin position="123"/>
        <end position="155"/>
    </location>
</feature>
<dbReference type="PROSITE" id="PS50297">
    <property type="entry name" value="ANK_REP_REGION"/>
    <property type="match status" value="1"/>
</dbReference>
<evidence type="ECO:0000313" key="4">
    <source>
        <dbReference type="EMBL" id="GFO21578.1"/>
    </source>
</evidence>
<dbReference type="PROSITE" id="PS50088">
    <property type="entry name" value="ANK_REPEAT"/>
    <property type="match status" value="1"/>
</dbReference>
<dbReference type="EMBL" id="BLXT01005266">
    <property type="protein sequence ID" value="GFO21578.1"/>
    <property type="molecule type" value="Genomic_DNA"/>
</dbReference>
<keyword evidence="1" id="KW-0677">Repeat</keyword>
<proteinExistence type="predicted"/>